<dbReference type="InterPro" id="IPR041120">
    <property type="entry name" value="PIN_9"/>
</dbReference>
<evidence type="ECO:0000259" key="1">
    <source>
        <dbReference type="Pfam" id="PF18477"/>
    </source>
</evidence>
<dbReference type="Gene3D" id="3.40.50.1010">
    <property type="entry name" value="5'-nuclease"/>
    <property type="match status" value="1"/>
</dbReference>
<proteinExistence type="predicted"/>
<dbReference type="HOGENOM" id="CLU_107892_0_0_2"/>
<dbReference type="InParanoid" id="I3TDY4"/>
<name>I3TDY4_THEC1</name>
<dbReference type="eggNOG" id="arCOG04312">
    <property type="taxonomic scope" value="Archaea"/>
</dbReference>
<reference evidence="2 3" key="1">
    <citation type="journal article" date="2012" name="J. Bacteriol.">
        <title>Complete genome sequence of the hyperthermophilic cellulolytic Crenarchaeon 'Thermogladius cellulolyticus' 1633.</title>
        <authorList>
            <person name="Mardanov A.V."/>
            <person name="Kochetkova T.V."/>
            <person name="Beletsky A.V."/>
            <person name="Bonch-Osmolovskaya E.A."/>
            <person name="Ravin N.V."/>
            <person name="Skryabin K.G."/>
        </authorList>
    </citation>
    <scope>NUCLEOTIDE SEQUENCE [LARGE SCALE GENOMIC DNA]</scope>
    <source>
        <strain evidence="3">DSM 22663 / VKM B-2946 / 1633</strain>
    </source>
</reference>
<dbReference type="EMBL" id="CP003531">
    <property type="protein sequence ID" value="AFK50972.1"/>
    <property type="molecule type" value="Genomic_DNA"/>
</dbReference>
<gene>
    <name evidence="2" type="ordered locus">TCELL_0547</name>
</gene>
<feature type="domain" description="VapC9 PIN-like" evidence="1">
    <location>
        <begin position="15"/>
        <end position="132"/>
    </location>
</feature>
<protein>
    <submittedName>
        <fullName evidence="2">Nucleotide binding protein, PINc</fullName>
    </submittedName>
</protein>
<dbReference type="KEGG" id="thg:TCELL_0547"/>
<dbReference type="CDD" id="cd09879">
    <property type="entry name" value="PIN_VapC_AF0591-like"/>
    <property type="match status" value="1"/>
</dbReference>
<dbReference type="SUPFAM" id="SSF88723">
    <property type="entry name" value="PIN domain-like"/>
    <property type="match status" value="1"/>
</dbReference>
<organism evidence="2 3">
    <name type="scientific">Thermogladius calderae (strain DSM 22663 / VKM B-2946 / 1633)</name>
    <dbReference type="NCBI Taxonomy" id="1184251"/>
    <lineage>
        <taxon>Archaea</taxon>
        <taxon>Thermoproteota</taxon>
        <taxon>Thermoprotei</taxon>
        <taxon>Desulfurococcales</taxon>
        <taxon>Desulfurococcaceae</taxon>
        <taxon>Thermogladius</taxon>
    </lineage>
</organism>
<dbReference type="STRING" id="1184251.TCELL_0547"/>
<dbReference type="InterPro" id="IPR029060">
    <property type="entry name" value="PIN-like_dom_sf"/>
</dbReference>
<evidence type="ECO:0000313" key="3">
    <source>
        <dbReference type="Proteomes" id="UP000005270"/>
    </source>
</evidence>
<accession>I3TDY4</accession>
<keyword evidence="3" id="KW-1185">Reference proteome</keyword>
<dbReference type="Proteomes" id="UP000005270">
    <property type="component" value="Chromosome"/>
</dbReference>
<evidence type="ECO:0000313" key="2">
    <source>
        <dbReference type="EMBL" id="AFK50972.1"/>
    </source>
</evidence>
<dbReference type="AlphaFoldDB" id="I3TDY4"/>
<sequence length="144" mass="16519">MGYNRECVQQRSLEIVLDTNFVVLLSEHPHLISQLDSITEYPSKCVLLGVVLRELEIVSRQLGRTKRRLLESVLDHLKHRCSVVDIETAPDADQAIIEYASGRGCLVAVATNDRELRKRLREAGIPCIYFREESRRLEYEGLLL</sequence>
<dbReference type="Pfam" id="PF18477">
    <property type="entry name" value="PIN_9"/>
    <property type="match status" value="1"/>
</dbReference>